<name>A0A1G7AHC4_9RHOB</name>
<evidence type="ECO:0000313" key="2">
    <source>
        <dbReference type="Proteomes" id="UP000199628"/>
    </source>
</evidence>
<organism evidence="1 2">
    <name type="scientific">Ruegeria marina</name>
    <dbReference type="NCBI Taxonomy" id="639004"/>
    <lineage>
        <taxon>Bacteria</taxon>
        <taxon>Pseudomonadati</taxon>
        <taxon>Pseudomonadota</taxon>
        <taxon>Alphaproteobacteria</taxon>
        <taxon>Rhodobacterales</taxon>
        <taxon>Roseobacteraceae</taxon>
        <taxon>Ruegeria</taxon>
    </lineage>
</organism>
<accession>A0A1G7AHC4</accession>
<dbReference type="InterPro" id="IPR009467">
    <property type="entry name" value="Glycolipid-bd_prot_put"/>
</dbReference>
<dbReference type="Proteomes" id="UP000199628">
    <property type="component" value="Unassembled WGS sequence"/>
</dbReference>
<dbReference type="Pfam" id="PF06475">
    <property type="entry name" value="Glycolipid_bind"/>
    <property type="match status" value="1"/>
</dbReference>
<dbReference type="RefSeq" id="WP_093034870.1">
    <property type="nucleotide sequence ID" value="NZ_FMZV01000014.1"/>
</dbReference>
<protein>
    <recommendedName>
        <fullName evidence="3">Glycolipid-binding</fullName>
    </recommendedName>
</protein>
<sequence>MTDKRQIATAHWRRLDCEGSDRCTLWQAEQGLMLLGHAHWRSDDEDTVLSYDLRCAPDGQSLSADIAGEQGGRRIELRLHRTGEGWLLNDVLQPETGDCTDLDLSFTPATNLLPIRRLSDAANDELRICAAWLQPDLDCVSRLDQIYTRLADNRVRCASRGYGADLEVHGSGFVTGYPGHWHGWVDDG</sequence>
<keyword evidence="2" id="KW-1185">Reference proteome</keyword>
<reference evidence="2" key="1">
    <citation type="submission" date="2016-10" db="EMBL/GenBank/DDBJ databases">
        <authorList>
            <person name="Varghese N."/>
            <person name="Submissions S."/>
        </authorList>
    </citation>
    <scope>NUCLEOTIDE SEQUENCE [LARGE SCALE GENOMIC DNA]</scope>
    <source>
        <strain evidence="2">CGMCC 1.9108</strain>
    </source>
</reference>
<dbReference type="STRING" id="639004.SAMN04488239_11498"/>
<dbReference type="SUPFAM" id="SSF159275">
    <property type="entry name" value="PA1994-like"/>
    <property type="match status" value="1"/>
</dbReference>
<gene>
    <name evidence="1" type="ORF">SAMN04488239_11498</name>
</gene>
<dbReference type="EMBL" id="FMZV01000014">
    <property type="protein sequence ID" value="SDE13455.1"/>
    <property type="molecule type" value="Genomic_DNA"/>
</dbReference>
<evidence type="ECO:0000313" key="1">
    <source>
        <dbReference type="EMBL" id="SDE13455.1"/>
    </source>
</evidence>
<evidence type="ECO:0008006" key="3">
    <source>
        <dbReference type="Google" id="ProtNLM"/>
    </source>
</evidence>
<dbReference type="OrthoDB" id="7347529at2"/>
<dbReference type="AlphaFoldDB" id="A0A1G7AHC4"/>
<proteinExistence type="predicted"/>